<protein>
    <recommendedName>
        <fullName evidence="2">ubiquitinyl hydrolase 1</fullName>
        <ecNumber evidence="2">3.4.19.12</ecNumber>
    </recommendedName>
</protein>
<dbReference type="AlphaFoldDB" id="A0A915M203"/>
<dbReference type="InterPro" id="IPR050185">
    <property type="entry name" value="Ub_carboxyl-term_hydrolase"/>
</dbReference>
<proteinExistence type="predicted"/>
<evidence type="ECO:0000259" key="3">
    <source>
        <dbReference type="PROSITE" id="PS50235"/>
    </source>
</evidence>
<dbReference type="Proteomes" id="UP000887561">
    <property type="component" value="Unplaced"/>
</dbReference>
<dbReference type="InterPro" id="IPR038765">
    <property type="entry name" value="Papain-like_cys_pep_sf"/>
</dbReference>
<dbReference type="Gene3D" id="3.90.70.10">
    <property type="entry name" value="Cysteine proteinases"/>
    <property type="match status" value="1"/>
</dbReference>
<dbReference type="GO" id="GO:0004843">
    <property type="term" value="F:cysteine-type deubiquitinase activity"/>
    <property type="evidence" value="ECO:0007669"/>
    <property type="project" value="UniProtKB-EC"/>
</dbReference>
<evidence type="ECO:0000313" key="5">
    <source>
        <dbReference type="WBParaSite" id="scaffold22860_cov185.g19997"/>
    </source>
</evidence>
<dbReference type="PANTHER" id="PTHR21646">
    <property type="entry name" value="UBIQUITIN CARBOXYL-TERMINAL HYDROLASE"/>
    <property type="match status" value="1"/>
</dbReference>
<evidence type="ECO:0000313" key="4">
    <source>
        <dbReference type="Proteomes" id="UP000887561"/>
    </source>
</evidence>
<evidence type="ECO:0000256" key="1">
    <source>
        <dbReference type="ARBA" id="ARBA00000707"/>
    </source>
</evidence>
<comment type="catalytic activity">
    <reaction evidence="1">
        <text>Thiol-dependent hydrolysis of ester, thioester, amide, peptide and isopeptide bonds formed by the C-terminal Gly of ubiquitin (a 76-residue protein attached to proteins as an intracellular targeting signal).</text>
        <dbReference type="EC" id="3.4.19.12"/>
    </reaction>
</comment>
<reference evidence="5" key="1">
    <citation type="submission" date="2022-11" db="UniProtKB">
        <authorList>
            <consortium name="WormBaseParasite"/>
        </authorList>
    </citation>
    <scope>IDENTIFICATION</scope>
</reference>
<dbReference type="GO" id="GO:0016579">
    <property type="term" value="P:protein deubiquitination"/>
    <property type="evidence" value="ECO:0007669"/>
    <property type="project" value="InterPro"/>
</dbReference>
<dbReference type="Pfam" id="PF00443">
    <property type="entry name" value="UCH"/>
    <property type="match status" value="1"/>
</dbReference>
<dbReference type="SUPFAM" id="SSF54001">
    <property type="entry name" value="Cysteine proteinases"/>
    <property type="match status" value="1"/>
</dbReference>
<organism evidence="4 5">
    <name type="scientific">Meloidogyne javanica</name>
    <name type="common">Root-knot nematode worm</name>
    <dbReference type="NCBI Taxonomy" id="6303"/>
    <lineage>
        <taxon>Eukaryota</taxon>
        <taxon>Metazoa</taxon>
        <taxon>Ecdysozoa</taxon>
        <taxon>Nematoda</taxon>
        <taxon>Chromadorea</taxon>
        <taxon>Rhabditida</taxon>
        <taxon>Tylenchina</taxon>
        <taxon>Tylenchomorpha</taxon>
        <taxon>Tylenchoidea</taxon>
        <taxon>Meloidogynidae</taxon>
        <taxon>Meloidogyninae</taxon>
        <taxon>Meloidogyne</taxon>
        <taxon>Meloidogyne incognita group</taxon>
    </lineage>
</organism>
<feature type="domain" description="USP" evidence="3">
    <location>
        <begin position="1"/>
        <end position="306"/>
    </location>
</feature>
<dbReference type="PROSITE" id="PS50235">
    <property type="entry name" value="USP_3"/>
    <property type="match status" value="1"/>
</dbReference>
<dbReference type="InterPro" id="IPR028889">
    <property type="entry name" value="USP"/>
</dbReference>
<dbReference type="EC" id="3.4.19.12" evidence="2"/>
<dbReference type="InterPro" id="IPR001394">
    <property type="entry name" value="Peptidase_C19_UCH"/>
</dbReference>
<accession>A0A915M203</accession>
<dbReference type="CDD" id="cd02257">
    <property type="entry name" value="Peptidase_C19"/>
    <property type="match status" value="1"/>
</dbReference>
<dbReference type="WBParaSite" id="scaffold22860_cov185.g19997">
    <property type="protein sequence ID" value="scaffold22860_cov185.g19997"/>
    <property type="gene ID" value="scaffold22860_cov185.g19997"/>
</dbReference>
<keyword evidence="4" id="KW-1185">Reference proteome</keyword>
<evidence type="ECO:0000256" key="2">
    <source>
        <dbReference type="ARBA" id="ARBA00012759"/>
    </source>
</evidence>
<name>A0A915M203_MELJA</name>
<sequence>MVACETKPDGQSYLVPDNVILESDSQLNDFTILQIPGEINKQLEQKLIVAIVNFVFDGKIFGEPYIAVLYKDLSYDQLSFELAEKGAFLLPKPYYNMNLNFKLLLKDSAGSVYCSLKNFDGKGYCSQTLHGFTHYYDPATLKPFLNIYLDKILNEKENNKKVIQIIVDWDLSLKEDFEKNSVKEEIKDDDSLQNKFIESKQTPVSLISMLDKFVKPEPIQFWTCPKCKKPSGSMQIKFDRLPDILVFYIKRFDHSGENTKNNTEIVHSPEELDMSSYFINKLSKNSDENKYDLSCVIFHNGSEFSS</sequence>